<evidence type="ECO:0000313" key="3">
    <source>
        <dbReference type="Proteomes" id="UP000007967"/>
    </source>
</evidence>
<evidence type="ECO:0000256" key="1">
    <source>
        <dbReference type="SAM" id="Phobius"/>
    </source>
</evidence>
<reference evidence="2 3" key="2">
    <citation type="journal article" date="2010" name="Stand. Genomic Sci.">
        <title>Complete genome sequence of Kribbella flavida type strain (IFO 14399).</title>
        <authorList>
            <person name="Pukall R."/>
            <person name="Lapidus A."/>
            <person name="Glavina Del Rio T."/>
            <person name="Copeland A."/>
            <person name="Tice H."/>
            <person name="Cheng J.-F."/>
            <person name="Lucas S."/>
            <person name="Chen F."/>
            <person name="Nolan M."/>
            <person name="LaButti K."/>
            <person name="Pati A."/>
            <person name="Ivanova N."/>
            <person name="Mavrommatis K."/>
            <person name="Mikhailova N."/>
            <person name="Pitluck S."/>
            <person name="Bruce D."/>
            <person name="Goodwin L."/>
            <person name="Land M."/>
            <person name="Hauser L."/>
            <person name="Chang Y.-J."/>
            <person name="Jeffries C.D."/>
            <person name="Chen A."/>
            <person name="Palaniappan K."/>
            <person name="Chain P."/>
            <person name="Rohde M."/>
            <person name="Goeker M."/>
            <person name="Bristow J."/>
            <person name="Eisen J.A."/>
            <person name="Markowitz V."/>
            <person name="Hugenholtz P."/>
            <person name="Kyrpides N.C."/>
            <person name="Klenk H.-P."/>
            <person name="Brettin T."/>
        </authorList>
    </citation>
    <scope>NUCLEOTIDE SEQUENCE [LARGE SCALE GENOMIC DNA]</scope>
    <source>
        <strain evidence="3">DSM 17836 / JCM 10339 / NBRC 14399</strain>
    </source>
</reference>
<feature type="transmembrane region" description="Helical" evidence="1">
    <location>
        <begin position="69"/>
        <end position="93"/>
    </location>
</feature>
<dbReference type="HOGENOM" id="CLU_1584341_0_0_11"/>
<dbReference type="AlphaFoldDB" id="D2PXV8"/>
<reference evidence="3" key="1">
    <citation type="submission" date="2009-09" db="EMBL/GenBank/DDBJ databases">
        <title>The complete genome of Kribbella flavida DSM 17836.</title>
        <authorList>
            <consortium name="US DOE Joint Genome Institute (JGI-PGF)"/>
            <person name="Lucas S."/>
            <person name="Copeland A."/>
            <person name="Lapidus A."/>
            <person name="Glavina del Rio T."/>
            <person name="Dalin E."/>
            <person name="Tice H."/>
            <person name="Bruce D."/>
            <person name="Goodwin L."/>
            <person name="Pitluck S."/>
            <person name="Kyrpides N."/>
            <person name="Mavromatis K."/>
            <person name="Ivanova N."/>
            <person name="Saunders E."/>
            <person name="Brettin T."/>
            <person name="Detter J.C."/>
            <person name="Han C."/>
            <person name="Larimer F."/>
            <person name="Land M."/>
            <person name="Hauser L."/>
            <person name="Markowitz V."/>
            <person name="Cheng J.-F."/>
            <person name="Hugenholtz P."/>
            <person name="Woyke T."/>
            <person name="Wu D."/>
            <person name="Pukall R."/>
            <person name="Klenk H.-P."/>
            <person name="Eisen J.A."/>
        </authorList>
    </citation>
    <scope>NUCLEOTIDE SEQUENCE [LARGE SCALE GENOMIC DNA]</scope>
    <source>
        <strain evidence="3">DSM 17836 / JCM 10339 / NBRC 14399</strain>
    </source>
</reference>
<dbReference type="STRING" id="479435.Kfla_4538"/>
<accession>D2PXV8</accession>
<keyword evidence="3" id="KW-1185">Reference proteome</keyword>
<gene>
    <name evidence="2" type="ordered locus">Kfla_4538</name>
</gene>
<dbReference type="KEGG" id="kfl:Kfla_4538"/>
<keyword evidence="1" id="KW-0472">Membrane</keyword>
<protein>
    <submittedName>
        <fullName evidence="2">Uncharacterized protein</fullName>
    </submittedName>
</protein>
<dbReference type="EMBL" id="CP001736">
    <property type="protein sequence ID" value="ADB33564.1"/>
    <property type="molecule type" value="Genomic_DNA"/>
</dbReference>
<sequence>MTLLALMLAAFAAYPAAALARRGRPVMAWPARGLAGAGPIVIAGTATYLFSVVAAGATNVVSAVLGRPLIWLVLQLAAICIVVLLACLVVGWRRHTRSIGSLEKLRYGVLVGAGVLFVPWGRHAIAPISSSRPRTSASSLAWRACAPSSLRSRLELGVGKDQVMTPMT</sequence>
<organism evidence="2 3">
    <name type="scientific">Kribbella flavida (strain DSM 17836 / JCM 10339 / NBRC 14399)</name>
    <dbReference type="NCBI Taxonomy" id="479435"/>
    <lineage>
        <taxon>Bacteria</taxon>
        <taxon>Bacillati</taxon>
        <taxon>Actinomycetota</taxon>
        <taxon>Actinomycetes</taxon>
        <taxon>Propionibacteriales</taxon>
        <taxon>Kribbellaceae</taxon>
        <taxon>Kribbella</taxon>
    </lineage>
</organism>
<dbReference type="RefSeq" id="WP_012922118.1">
    <property type="nucleotide sequence ID" value="NC_013729.1"/>
</dbReference>
<proteinExistence type="predicted"/>
<keyword evidence="1" id="KW-0812">Transmembrane</keyword>
<dbReference type="Proteomes" id="UP000007967">
    <property type="component" value="Chromosome"/>
</dbReference>
<keyword evidence="1" id="KW-1133">Transmembrane helix</keyword>
<name>D2PXV8_KRIFD</name>
<evidence type="ECO:0000313" key="2">
    <source>
        <dbReference type="EMBL" id="ADB33564.1"/>
    </source>
</evidence>
<feature type="transmembrane region" description="Helical" evidence="1">
    <location>
        <begin position="36"/>
        <end position="57"/>
    </location>
</feature>